<evidence type="ECO:0000313" key="1">
    <source>
        <dbReference type="EMBL" id="CBH75789.1"/>
    </source>
</evidence>
<accession>E6PH51</accession>
<sequence>MKSFLRLGAAAVALVAAATLPLSALAAGKAPALAAFDAAFSHVHDYTVQLRSHEVKGSATQNRVYQYSFMKPHFAKTLIISGDGQGSGGVWAGGDQVSGHQGGFLSGIHLKVGLHDGRAVSLRGYTIPDGLVQNIVAKYQSTAGTLSQGAGGNVDGVPTQRVFLKVANPAANDGITSMVIYFSEKTHFPVRNIWYQGATPVLDQSFLNLHLNVGLTQNDFPF</sequence>
<comment type="caution">
    <text evidence="1">The sequence shown here is derived from an EMBL/GenBank/DDBJ whole genome shotgun (WGS) entry which is preliminary data.</text>
</comment>
<protein>
    <submittedName>
        <fullName evidence="1">Uncharacterized protein</fullName>
    </submittedName>
</protein>
<dbReference type="AlphaFoldDB" id="E6PH51"/>
<name>E6PH51_9ZZZZ</name>
<dbReference type="EMBL" id="CABL01000016">
    <property type="protein sequence ID" value="CBH75789.1"/>
    <property type="molecule type" value="Genomic_DNA"/>
</dbReference>
<gene>
    <name evidence="1" type="ORF">CARN1_1187</name>
</gene>
<proteinExistence type="predicted"/>
<organism evidence="1">
    <name type="scientific">mine drainage metagenome</name>
    <dbReference type="NCBI Taxonomy" id="410659"/>
    <lineage>
        <taxon>unclassified sequences</taxon>
        <taxon>metagenomes</taxon>
        <taxon>ecological metagenomes</taxon>
    </lineage>
</organism>
<reference evidence="1" key="1">
    <citation type="submission" date="2009-10" db="EMBL/GenBank/DDBJ databases">
        <title>Diversity of trophic interactions inside an arsenic-rich microbial ecosystem.</title>
        <authorList>
            <person name="Bertin P.N."/>
            <person name="Heinrich-Salmeron A."/>
            <person name="Pelletier E."/>
            <person name="Goulhen-Chollet F."/>
            <person name="Arsene-Ploetze F."/>
            <person name="Gallien S."/>
            <person name="Calteau A."/>
            <person name="Vallenet D."/>
            <person name="Casiot C."/>
            <person name="Chane-Woon-Ming B."/>
            <person name="Giloteaux L."/>
            <person name="Barakat M."/>
            <person name="Bonnefoy V."/>
            <person name="Bruneel O."/>
            <person name="Chandler M."/>
            <person name="Cleiss J."/>
            <person name="Duran R."/>
            <person name="Elbaz-Poulichet F."/>
            <person name="Fonknechten N."/>
            <person name="Lauga B."/>
            <person name="Mornico D."/>
            <person name="Ortet P."/>
            <person name="Schaeffer C."/>
            <person name="Siguier P."/>
            <person name="Alexander Thil Smith A."/>
            <person name="Van Dorsselaer A."/>
            <person name="Weissenbach J."/>
            <person name="Medigue C."/>
            <person name="Le Paslier D."/>
        </authorList>
    </citation>
    <scope>NUCLEOTIDE SEQUENCE</scope>
</reference>